<reference evidence="1 2" key="1">
    <citation type="journal article" date="2018" name="Front. Microbiol.">
        <title>Genome Sequencing of Streptomyces atratus SCSIOZH16 and Activation Production of Nocardamine via Metabolic Engineering.</title>
        <authorList>
            <person name="Li Y."/>
            <person name="Zhang C."/>
            <person name="Liu C."/>
            <person name="Ju J."/>
            <person name="Ma J."/>
        </authorList>
    </citation>
    <scope>NUCLEOTIDE SEQUENCE [LARGE SCALE GENOMIC DNA]</scope>
    <source>
        <strain evidence="1 2">SCSIO_ZH16</strain>
    </source>
</reference>
<dbReference type="Proteomes" id="UP000252698">
    <property type="component" value="Chromosome"/>
</dbReference>
<dbReference type="EMBL" id="CP027306">
    <property type="protein sequence ID" value="AXE76550.1"/>
    <property type="molecule type" value="Genomic_DNA"/>
</dbReference>
<name>A0A2Z5J8C2_STRAR</name>
<sequence>MNGPALFYDKAAFRKAGLQPPATWKELRQAAAKPTAGRSYGLALSAVATEEGSRQYVPFLGSGGDLEQLDSAESVSALTY</sequence>
<dbReference type="SUPFAM" id="SSF53850">
    <property type="entry name" value="Periplasmic binding protein-like II"/>
    <property type="match status" value="1"/>
</dbReference>
<dbReference type="InterPro" id="IPR006059">
    <property type="entry name" value="SBP"/>
</dbReference>
<dbReference type="Gene3D" id="3.40.190.10">
    <property type="entry name" value="Periplasmic binding protein-like II"/>
    <property type="match status" value="1"/>
</dbReference>
<evidence type="ECO:0000313" key="1">
    <source>
        <dbReference type="EMBL" id="AXE76550.1"/>
    </source>
</evidence>
<protein>
    <recommendedName>
        <fullName evidence="3">Extracellular solute-binding protein</fullName>
    </recommendedName>
</protein>
<dbReference type="RefSeq" id="WP_114243214.1">
    <property type="nucleotide sequence ID" value="NZ_CP027306.1"/>
</dbReference>
<dbReference type="KEGG" id="sata:C5746_05995"/>
<accession>A0A2Z5J8C2</accession>
<gene>
    <name evidence="1" type="ORF">C5746_05995</name>
</gene>
<dbReference type="GeneID" id="99614755"/>
<proteinExistence type="predicted"/>
<dbReference type="Pfam" id="PF01547">
    <property type="entry name" value="SBP_bac_1"/>
    <property type="match status" value="1"/>
</dbReference>
<evidence type="ECO:0008006" key="3">
    <source>
        <dbReference type="Google" id="ProtNLM"/>
    </source>
</evidence>
<evidence type="ECO:0000313" key="2">
    <source>
        <dbReference type="Proteomes" id="UP000252698"/>
    </source>
</evidence>
<organism evidence="1 2">
    <name type="scientific">Streptomyces atratus</name>
    <dbReference type="NCBI Taxonomy" id="1893"/>
    <lineage>
        <taxon>Bacteria</taxon>
        <taxon>Bacillati</taxon>
        <taxon>Actinomycetota</taxon>
        <taxon>Actinomycetes</taxon>
        <taxon>Kitasatosporales</taxon>
        <taxon>Streptomycetaceae</taxon>
        <taxon>Streptomyces</taxon>
    </lineage>
</organism>
<dbReference type="AlphaFoldDB" id="A0A2Z5J8C2"/>